<dbReference type="EMBL" id="SWJQ01001638">
    <property type="protein sequence ID" value="TRZ07751.1"/>
    <property type="molecule type" value="Genomic_DNA"/>
</dbReference>
<dbReference type="InterPro" id="IPR003599">
    <property type="entry name" value="Ig_sub"/>
</dbReference>
<accession>A0A8K1DAQ7</accession>
<sequence>MFWVCQSPGKGLEYVATITNNGGWTNYALSVKGRVRISRDNGQSSVTLTMNNLQDEDSGSYFCAKCAGINSNGDSTGFAPSVNSQFSISRDNGQSSVTLTMNNLKDKDSGSYFCAKCADGYAGAGYSGWGLEFVAGICSGGNPYYAPSVNGRVTISRDNRQSSVTLTMNNLQDEDSGSYFCAKCSSRGHAAAPDRYDASAGPAPISVSPGVPTAQTLPPNLSPWALGGRDPAGVRGGRADPGGSLTLLCHGSGFDFGHFAMFWLRQSPRKGLEWFAEINRAGSTWYSSSVKGRAMISRDNGQSSVTLTMNNLKDKDSGSYFCARNAFPGGAYAADRIDLITHGPVPRCPLLVSQEGVEVSLSAGDKV</sequence>
<evidence type="ECO:0000256" key="2">
    <source>
        <dbReference type="ARBA" id="ARBA00023130"/>
    </source>
</evidence>
<dbReference type="InterPro" id="IPR050199">
    <property type="entry name" value="IgHV"/>
</dbReference>
<dbReference type="Proteomes" id="UP000796761">
    <property type="component" value="Unassembled WGS sequence"/>
</dbReference>
<gene>
    <name evidence="6" type="ORF">HGM15179_019349</name>
</gene>
<evidence type="ECO:0000313" key="7">
    <source>
        <dbReference type="Proteomes" id="UP000796761"/>
    </source>
</evidence>
<dbReference type="GO" id="GO:0002250">
    <property type="term" value="P:adaptive immune response"/>
    <property type="evidence" value="ECO:0007669"/>
    <property type="project" value="UniProtKB-KW"/>
</dbReference>
<feature type="region of interest" description="Disordered" evidence="4">
    <location>
        <begin position="201"/>
        <end position="229"/>
    </location>
</feature>
<dbReference type="PROSITE" id="PS50835">
    <property type="entry name" value="IG_LIKE"/>
    <property type="match status" value="1"/>
</dbReference>
<evidence type="ECO:0000256" key="4">
    <source>
        <dbReference type="SAM" id="MobiDB-lite"/>
    </source>
</evidence>
<name>A0A8K1DAQ7_9PASS</name>
<dbReference type="SUPFAM" id="SSF48726">
    <property type="entry name" value="Immunoglobulin"/>
    <property type="match status" value="4"/>
</dbReference>
<evidence type="ECO:0000256" key="3">
    <source>
        <dbReference type="ARBA" id="ARBA00043265"/>
    </source>
</evidence>
<keyword evidence="2" id="KW-1064">Adaptive immunity</keyword>
<dbReference type="OrthoDB" id="9426090at2759"/>
<dbReference type="SMART" id="SM00409">
    <property type="entry name" value="IG"/>
    <property type="match status" value="2"/>
</dbReference>
<proteinExistence type="predicted"/>
<dbReference type="Pfam" id="PF07686">
    <property type="entry name" value="V-set"/>
    <property type="match status" value="3"/>
</dbReference>
<evidence type="ECO:0000313" key="6">
    <source>
        <dbReference type="EMBL" id="TRZ07751.1"/>
    </source>
</evidence>
<dbReference type="Gene3D" id="2.60.40.10">
    <property type="entry name" value="Immunoglobulins"/>
    <property type="match status" value="4"/>
</dbReference>
<organism evidence="6 7">
    <name type="scientific">Zosterops borbonicus</name>
    <dbReference type="NCBI Taxonomy" id="364589"/>
    <lineage>
        <taxon>Eukaryota</taxon>
        <taxon>Metazoa</taxon>
        <taxon>Chordata</taxon>
        <taxon>Craniata</taxon>
        <taxon>Vertebrata</taxon>
        <taxon>Euteleostomi</taxon>
        <taxon>Archelosauria</taxon>
        <taxon>Archosauria</taxon>
        <taxon>Dinosauria</taxon>
        <taxon>Saurischia</taxon>
        <taxon>Theropoda</taxon>
        <taxon>Coelurosauria</taxon>
        <taxon>Aves</taxon>
        <taxon>Neognathae</taxon>
        <taxon>Neoaves</taxon>
        <taxon>Telluraves</taxon>
        <taxon>Australaves</taxon>
        <taxon>Passeriformes</taxon>
        <taxon>Sylvioidea</taxon>
        <taxon>Zosteropidae</taxon>
        <taxon>Zosterops</taxon>
    </lineage>
</organism>
<keyword evidence="7" id="KW-1185">Reference proteome</keyword>
<keyword evidence="3" id="KW-1280">Immunoglobulin</keyword>
<dbReference type="GO" id="GO:0019814">
    <property type="term" value="C:immunoglobulin complex"/>
    <property type="evidence" value="ECO:0007669"/>
    <property type="project" value="UniProtKB-KW"/>
</dbReference>
<dbReference type="InterPro" id="IPR036179">
    <property type="entry name" value="Ig-like_dom_sf"/>
</dbReference>
<evidence type="ECO:0000259" key="5">
    <source>
        <dbReference type="PROSITE" id="PS50835"/>
    </source>
</evidence>
<dbReference type="PANTHER" id="PTHR23266">
    <property type="entry name" value="IMMUNOGLOBULIN HEAVY CHAIN"/>
    <property type="match status" value="1"/>
</dbReference>
<comment type="caution">
    <text evidence="6">The sequence shown here is derived from an EMBL/GenBank/DDBJ whole genome shotgun (WGS) entry which is preliminary data.</text>
</comment>
<feature type="domain" description="Ig-like" evidence="5">
    <location>
        <begin position="212"/>
        <end position="322"/>
    </location>
</feature>
<dbReference type="SMART" id="SM00406">
    <property type="entry name" value="IGv"/>
    <property type="match status" value="3"/>
</dbReference>
<dbReference type="GO" id="GO:0005576">
    <property type="term" value="C:extracellular region"/>
    <property type="evidence" value="ECO:0007669"/>
    <property type="project" value="UniProtKB-ARBA"/>
</dbReference>
<reference evidence="6" key="1">
    <citation type="submission" date="2019-04" db="EMBL/GenBank/DDBJ databases">
        <title>Genome assembly of Zosterops borbonicus 15179.</title>
        <authorList>
            <person name="Leroy T."/>
            <person name="Anselmetti Y."/>
            <person name="Tilak M.-K."/>
            <person name="Nabholz B."/>
        </authorList>
    </citation>
    <scope>NUCLEOTIDE SEQUENCE</scope>
    <source>
        <strain evidence="6">HGM_15179</strain>
        <tissue evidence="6">Muscle</tissue>
    </source>
</reference>
<dbReference type="InterPro" id="IPR007110">
    <property type="entry name" value="Ig-like_dom"/>
</dbReference>
<keyword evidence="1" id="KW-0391">Immunity</keyword>
<dbReference type="InterPro" id="IPR013783">
    <property type="entry name" value="Ig-like_fold"/>
</dbReference>
<protein>
    <recommendedName>
        <fullName evidence="5">Ig-like domain-containing protein</fullName>
    </recommendedName>
</protein>
<dbReference type="InterPro" id="IPR013106">
    <property type="entry name" value="Ig_V-set"/>
</dbReference>
<dbReference type="AlphaFoldDB" id="A0A8K1DAQ7"/>
<evidence type="ECO:0000256" key="1">
    <source>
        <dbReference type="ARBA" id="ARBA00022859"/>
    </source>
</evidence>